<evidence type="ECO:0000313" key="3">
    <source>
        <dbReference type="Proteomes" id="UP000597656"/>
    </source>
</evidence>
<proteinExistence type="predicted"/>
<sequence length="361" mass="38809">MLQLLEPRTDVPAKEDWSTRLAFADVLISTRHSVETIIVTGTFVATFFLPGSPGNTAARIVLGVLMVMSLGGFLPNRHLRRAVRLGVFDEPWRRVAAAVAEKREDDPRDRLLADGLVLVGSLGDLPDRVAERQEVFVLGPDGDGLVLLRAAGSTSMYVAAPVDESGHRAAERVERVLGRPADERELEDGVDMMRVLRHLFWGLPVLMVVVAGVLLALSVSPPAPAGLIAVAVLVPQLFFLPTAIELFLHNDVNARAVNGSDEWTPVPVRLFAWQRGHHVAGIAELPGGPALVRFPRPNSDLVANIAGTGVMWVAGTYRGRLAVGLPGAGALMTAVVRPVAASDPMASWRRIGQVDFSALPR</sequence>
<evidence type="ECO:0000313" key="2">
    <source>
        <dbReference type="EMBL" id="GGM90650.1"/>
    </source>
</evidence>
<keyword evidence="1" id="KW-0472">Membrane</keyword>
<keyword evidence="1" id="KW-1133">Transmembrane helix</keyword>
<feature type="transmembrane region" description="Helical" evidence="1">
    <location>
        <begin position="199"/>
        <end position="219"/>
    </location>
</feature>
<reference evidence="3" key="1">
    <citation type="journal article" date="2019" name="Int. J. Syst. Evol. Microbiol.">
        <title>The Global Catalogue of Microorganisms (GCM) 10K type strain sequencing project: providing services to taxonomists for standard genome sequencing and annotation.</title>
        <authorList>
            <consortium name="The Broad Institute Genomics Platform"/>
            <consortium name="The Broad Institute Genome Sequencing Center for Infectious Disease"/>
            <person name="Wu L."/>
            <person name="Ma J."/>
        </authorList>
    </citation>
    <scope>NUCLEOTIDE SEQUENCE [LARGE SCALE GENOMIC DNA]</scope>
    <source>
        <strain evidence="3">CGMCC 4.7319</strain>
    </source>
</reference>
<evidence type="ECO:0000256" key="1">
    <source>
        <dbReference type="SAM" id="Phobius"/>
    </source>
</evidence>
<accession>A0ABQ2HV11</accession>
<gene>
    <name evidence="2" type="ORF">GCM10011609_29620</name>
</gene>
<feature type="transmembrane region" description="Helical" evidence="1">
    <location>
        <begin position="225"/>
        <end position="248"/>
    </location>
</feature>
<comment type="caution">
    <text evidence="2">The sequence shown here is derived from an EMBL/GenBank/DDBJ whole genome shotgun (WGS) entry which is preliminary data.</text>
</comment>
<name>A0ABQ2HV11_9PSEU</name>
<dbReference type="RefSeq" id="WP_189155231.1">
    <property type="nucleotide sequence ID" value="NZ_BMNC01000003.1"/>
</dbReference>
<dbReference type="Proteomes" id="UP000597656">
    <property type="component" value="Unassembled WGS sequence"/>
</dbReference>
<feature type="transmembrane region" description="Helical" evidence="1">
    <location>
        <begin position="56"/>
        <end position="74"/>
    </location>
</feature>
<keyword evidence="3" id="KW-1185">Reference proteome</keyword>
<organism evidence="2 3">
    <name type="scientific">Lentzea pudingi</name>
    <dbReference type="NCBI Taxonomy" id="1789439"/>
    <lineage>
        <taxon>Bacteria</taxon>
        <taxon>Bacillati</taxon>
        <taxon>Actinomycetota</taxon>
        <taxon>Actinomycetes</taxon>
        <taxon>Pseudonocardiales</taxon>
        <taxon>Pseudonocardiaceae</taxon>
        <taxon>Lentzea</taxon>
    </lineage>
</organism>
<dbReference type="EMBL" id="BMNC01000003">
    <property type="protein sequence ID" value="GGM90650.1"/>
    <property type="molecule type" value="Genomic_DNA"/>
</dbReference>
<keyword evidence="1" id="KW-0812">Transmembrane</keyword>
<protein>
    <submittedName>
        <fullName evidence="2">Uncharacterized protein</fullName>
    </submittedName>
</protein>